<dbReference type="GO" id="GO:0005634">
    <property type="term" value="C:nucleus"/>
    <property type="evidence" value="ECO:0007669"/>
    <property type="project" value="UniProtKB-SubCell"/>
</dbReference>
<dbReference type="AlphaFoldDB" id="A0AAD9DHJ2"/>
<dbReference type="Pfam" id="PF06278">
    <property type="entry name" value="CNDH2_N"/>
    <property type="match status" value="1"/>
</dbReference>
<protein>
    <submittedName>
        <fullName evidence="7">Condensin-2 complex subunit H2</fullName>
    </submittedName>
</protein>
<comment type="similarity">
    <text evidence="2">Belongs to the CND2 H2 (condensin-2 subunit 2) family.</text>
</comment>
<feature type="compositionally biased region" description="Basic residues" evidence="4">
    <location>
        <begin position="519"/>
        <end position="530"/>
    </location>
</feature>
<dbReference type="PANTHER" id="PTHR14324:SF3">
    <property type="entry name" value="CONDENSIN-2 COMPLEX SUBUNIT H2"/>
    <property type="match status" value="1"/>
</dbReference>
<dbReference type="GO" id="GO:0010032">
    <property type="term" value="P:meiotic chromosome condensation"/>
    <property type="evidence" value="ECO:0007669"/>
    <property type="project" value="TreeGrafter"/>
</dbReference>
<name>A0AAD9DHJ2_9STRA</name>
<evidence type="ECO:0000259" key="6">
    <source>
        <dbReference type="Pfam" id="PF16858"/>
    </source>
</evidence>
<gene>
    <name evidence="7" type="ORF">QTG54_001380</name>
</gene>
<comment type="caution">
    <text evidence="7">The sequence shown here is derived from an EMBL/GenBank/DDBJ whole genome shotgun (WGS) entry which is preliminary data.</text>
</comment>
<evidence type="ECO:0000259" key="5">
    <source>
        <dbReference type="Pfam" id="PF06278"/>
    </source>
</evidence>
<evidence type="ECO:0000256" key="1">
    <source>
        <dbReference type="ARBA" id="ARBA00004123"/>
    </source>
</evidence>
<dbReference type="GO" id="GO:0000796">
    <property type="term" value="C:condensin complex"/>
    <property type="evidence" value="ECO:0007669"/>
    <property type="project" value="TreeGrafter"/>
</dbReference>
<organism evidence="7 8">
    <name type="scientific">Skeletonema marinoi</name>
    <dbReference type="NCBI Taxonomy" id="267567"/>
    <lineage>
        <taxon>Eukaryota</taxon>
        <taxon>Sar</taxon>
        <taxon>Stramenopiles</taxon>
        <taxon>Ochrophyta</taxon>
        <taxon>Bacillariophyta</taxon>
        <taxon>Coscinodiscophyceae</taxon>
        <taxon>Thalassiosirophycidae</taxon>
        <taxon>Thalassiosirales</taxon>
        <taxon>Skeletonemataceae</taxon>
        <taxon>Skeletonema</taxon>
        <taxon>Skeletonema marinoi-dohrnii complex</taxon>
    </lineage>
</organism>
<feature type="region of interest" description="Disordered" evidence="4">
    <location>
        <begin position="519"/>
        <end position="586"/>
    </location>
</feature>
<dbReference type="EMBL" id="JATAAI010000002">
    <property type="protein sequence ID" value="KAK1747417.1"/>
    <property type="molecule type" value="Genomic_DNA"/>
</dbReference>
<feature type="domain" description="Condensin-2 complex subunit H2 C-terminal" evidence="6">
    <location>
        <begin position="619"/>
        <end position="761"/>
    </location>
</feature>
<evidence type="ECO:0000313" key="8">
    <source>
        <dbReference type="Proteomes" id="UP001224775"/>
    </source>
</evidence>
<feature type="compositionally biased region" description="Acidic residues" evidence="4">
    <location>
        <begin position="363"/>
        <end position="373"/>
    </location>
</feature>
<dbReference type="InterPro" id="IPR009378">
    <property type="entry name" value="H2_N"/>
</dbReference>
<feature type="region of interest" description="Disordered" evidence="4">
    <location>
        <begin position="309"/>
        <end position="475"/>
    </location>
</feature>
<proteinExistence type="inferred from homology"/>
<dbReference type="InterPro" id="IPR031739">
    <property type="entry name" value="Ncaph2"/>
</dbReference>
<sequence length="788" mass="86817">MPATIRTRDDRTAEEATTTTNKPSIDIQPLRDLARNFDIDIEPYLQEYLQHTNDLLDASSSDSSNVKSNFSQAALKIQNSAAIYNRKVDFLHQVVYEVFNDFIQAQLYSSKKKKRKSKGNGGGDVDIETFHEYDPDLQFLLLDDVLPTDRTEGNRKINLREVAVNDNSADMTMMNLDNTMATNVLGMGNNNNRTPTNNDVTLLSLGGVMSATRMMDQNGTFMITRQSLGQSSPTALSRMLMANLQGGPNGTVGDGNLRLLAGMCDVGSDGALLMPGTRTSVFINGEAAMGGGAGGGGENENGTIEIFPGGLSPGPDDVDRNNSFGVADHDNDDGGASFGNNDNDVFGDDNDNGVGFELNDNYAPEEQENEDDIETPKVLNFDQTKQPPKKKKVVEDPWAVLDPHEPSKDKAQPLRIGVTYRLPPGLDDEDRPSVSVTGSRTRTKATAKKTASSARYSNDDFNQPPFLADVTFDEGDDNAEDRDVSFQVETGVHVSLLKSNELIFGDEFAYVAKAHAKHKDAVKRQRRRQQQQHDDGPEADPYRDNHCNDYDDENDYGGGGFDFDDGDDESFGGGDNETRPAANRSNVDFTAIDDVFASSGFNENAYNDDDEFGDSSQQTFEDLCRAHLRKFAKSAEMYAKETQLTKRVGAWQTGLAPLLEEQDERPAFDIHDVGRDILDTMESTLTNVRKRTSTGEKKVDKLSSQKNRVGFSAIFAKDCEDYEVCRVFLSTLMLCNCGNIAIHNGGDGERLAKDLQVELLDAMFQPPMETYLAPSEQVLVTDDKDKEN</sequence>
<evidence type="ECO:0000256" key="3">
    <source>
        <dbReference type="ARBA" id="ARBA00023242"/>
    </source>
</evidence>
<dbReference type="InterPro" id="IPR031737">
    <property type="entry name" value="CNDH2_C"/>
</dbReference>
<accession>A0AAD9DHJ2</accession>
<evidence type="ECO:0000256" key="4">
    <source>
        <dbReference type="SAM" id="MobiDB-lite"/>
    </source>
</evidence>
<keyword evidence="3" id="KW-0539">Nucleus</keyword>
<feature type="compositionally biased region" description="Basic and acidic residues" evidence="4">
    <location>
        <begin position="531"/>
        <end position="549"/>
    </location>
</feature>
<dbReference type="Pfam" id="PF16858">
    <property type="entry name" value="CNDH2_C"/>
    <property type="match status" value="1"/>
</dbReference>
<evidence type="ECO:0000256" key="2">
    <source>
        <dbReference type="ARBA" id="ARBA00007844"/>
    </source>
</evidence>
<feature type="region of interest" description="Disordered" evidence="4">
    <location>
        <begin position="1"/>
        <end position="20"/>
    </location>
</feature>
<comment type="subcellular location">
    <subcellularLocation>
        <location evidence="1">Nucleus</location>
    </subcellularLocation>
</comment>
<dbReference type="Proteomes" id="UP001224775">
    <property type="component" value="Unassembled WGS sequence"/>
</dbReference>
<dbReference type="GO" id="GO:0051306">
    <property type="term" value="P:mitotic sister chromatid separation"/>
    <property type="evidence" value="ECO:0007669"/>
    <property type="project" value="TreeGrafter"/>
</dbReference>
<keyword evidence="8" id="KW-1185">Reference proteome</keyword>
<feature type="compositionally biased region" description="Basic and acidic residues" evidence="4">
    <location>
        <begin position="1"/>
        <end position="14"/>
    </location>
</feature>
<feature type="compositionally biased region" description="Basic and acidic residues" evidence="4">
    <location>
        <begin position="402"/>
        <end position="412"/>
    </location>
</feature>
<feature type="domain" description="Condensin II complex subunit H2 N-terminal" evidence="5">
    <location>
        <begin position="27"/>
        <end position="145"/>
    </location>
</feature>
<dbReference type="PANTHER" id="PTHR14324">
    <property type="entry name" value="CONDENSIN-2 COMPLEX SUBUNIT H2"/>
    <property type="match status" value="1"/>
</dbReference>
<reference evidence="7" key="1">
    <citation type="submission" date="2023-06" db="EMBL/GenBank/DDBJ databases">
        <title>Survivors Of The Sea: Transcriptome response of Skeletonema marinoi to long-term dormancy.</title>
        <authorList>
            <person name="Pinder M.I.M."/>
            <person name="Kourtchenko O."/>
            <person name="Robertson E.K."/>
            <person name="Larsson T."/>
            <person name="Maumus F."/>
            <person name="Osuna-Cruz C.M."/>
            <person name="Vancaester E."/>
            <person name="Stenow R."/>
            <person name="Vandepoele K."/>
            <person name="Ploug H."/>
            <person name="Bruchert V."/>
            <person name="Godhe A."/>
            <person name="Topel M."/>
        </authorList>
    </citation>
    <scope>NUCLEOTIDE SEQUENCE</scope>
    <source>
        <strain evidence="7">R05AC</strain>
    </source>
</reference>
<evidence type="ECO:0000313" key="7">
    <source>
        <dbReference type="EMBL" id="KAK1747417.1"/>
    </source>
</evidence>
<dbReference type="GO" id="GO:0003682">
    <property type="term" value="F:chromatin binding"/>
    <property type="evidence" value="ECO:0007669"/>
    <property type="project" value="TreeGrafter"/>
</dbReference>